<gene>
    <name evidence="1" type="ORF">DVJ77_05220</name>
</gene>
<dbReference type="GO" id="GO:0016706">
    <property type="term" value="F:2-oxoglutarate-dependent dioxygenase activity"/>
    <property type="evidence" value="ECO:0007669"/>
    <property type="project" value="UniProtKB-ARBA"/>
</dbReference>
<name>A0A369URI3_9GAMM</name>
<dbReference type="PANTHER" id="PTHR40470:SF1">
    <property type="entry name" value="PHYTANOYL-COA DIOXYGENASE FAMILY PROTEIN (AFU_ORTHOLOGUE AFUA_2G15850)"/>
    <property type="match status" value="1"/>
</dbReference>
<protein>
    <recommendedName>
        <fullName evidence="3">Phytanoyl-CoA dioxygenase</fullName>
    </recommendedName>
</protein>
<organism evidence="1 2">
    <name type="scientific">Dyella tabacisoli</name>
    <dbReference type="NCBI Taxonomy" id="2282381"/>
    <lineage>
        <taxon>Bacteria</taxon>
        <taxon>Pseudomonadati</taxon>
        <taxon>Pseudomonadota</taxon>
        <taxon>Gammaproteobacteria</taxon>
        <taxon>Lysobacterales</taxon>
        <taxon>Rhodanobacteraceae</taxon>
        <taxon>Dyella</taxon>
    </lineage>
</organism>
<sequence>MTHANEMVTTALTPAERAAFREQGYLIRKVLDAASVARYIAAVDASRRERADAQRMSNLQFLQPGKDVRGLQDIICNEAILAIGSDLLGEGLVIDGASLFYGEAGIDYRQGWHRDVMQVPDEQIDQAWFSDSYHFNYVQVNVPLTRDPCLWIVPGSHRRPLNAQERAIFGDTEKMAPVDAGELNEGRQIVLQPGEAVFYNNYTVHRGYAGVLGERRITIHLGFHSTLHPPTCHFGVLDHTQFTSDYLDTLDAKVRAALQAHLAERARHPEVDVYHAYHQQFIRQEFKTT</sequence>
<dbReference type="Proteomes" id="UP000253782">
    <property type="component" value="Unassembled WGS sequence"/>
</dbReference>
<keyword evidence="2" id="KW-1185">Reference proteome</keyword>
<evidence type="ECO:0000313" key="1">
    <source>
        <dbReference type="EMBL" id="RDD82913.1"/>
    </source>
</evidence>
<proteinExistence type="predicted"/>
<dbReference type="InterPro" id="IPR008775">
    <property type="entry name" value="Phytyl_CoA_dOase-like"/>
</dbReference>
<dbReference type="PANTHER" id="PTHR40470">
    <property type="entry name" value="PHYTANOYL-COA DIOXYGENASE FAMILY PROTEIN (AFU_ORTHOLOGUE AFUA_2G15850)"/>
    <property type="match status" value="1"/>
</dbReference>
<accession>A0A369URI3</accession>
<dbReference type="OrthoDB" id="9791262at2"/>
<comment type="caution">
    <text evidence="1">The sequence shown here is derived from an EMBL/GenBank/DDBJ whole genome shotgun (WGS) entry which is preliminary data.</text>
</comment>
<dbReference type="AlphaFoldDB" id="A0A369URI3"/>
<dbReference type="EMBL" id="QQAH01000003">
    <property type="protein sequence ID" value="RDD82913.1"/>
    <property type="molecule type" value="Genomic_DNA"/>
</dbReference>
<evidence type="ECO:0008006" key="3">
    <source>
        <dbReference type="Google" id="ProtNLM"/>
    </source>
</evidence>
<reference evidence="1 2" key="1">
    <citation type="submission" date="2018-07" db="EMBL/GenBank/DDBJ databases">
        <title>Dyella tabacisoli L4-6T, whole genome shotgun sequence.</title>
        <authorList>
            <person name="Zhou X.-K."/>
            <person name="Li W.-J."/>
            <person name="Duan Y.-Q."/>
        </authorList>
    </citation>
    <scope>NUCLEOTIDE SEQUENCE [LARGE SCALE GENOMIC DNA]</scope>
    <source>
        <strain evidence="1 2">L4-6</strain>
    </source>
</reference>
<evidence type="ECO:0000313" key="2">
    <source>
        <dbReference type="Proteomes" id="UP000253782"/>
    </source>
</evidence>
<dbReference type="SUPFAM" id="SSF51197">
    <property type="entry name" value="Clavaminate synthase-like"/>
    <property type="match status" value="1"/>
</dbReference>
<dbReference type="Pfam" id="PF05721">
    <property type="entry name" value="PhyH"/>
    <property type="match status" value="1"/>
</dbReference>
<dbReference type="RefSeq" id="WP_114844425.1">
    <property type="nucleotide sequence ID" value="NZ_JBHSPE010000001.1"/>
</dbReference>
<dbReference type="Gene3D" id="2.60.120.620">
    <property type="entry name" value="q2cbj1_9rhob like domain"/>
    <property type="match status" value="1"/>
</dbReference>